<accession>A0A699L6N7</accession>
<sequence length="330" mass="37739">DPNENFSQSPPQIDQRYCYGCGDPLDDLFCQRCTCESSGNDAHYGYDYPPQVPFVYDQDLCFHQNFDNNFPQTSPSFPQQFPCCENYEGPHENYSLIMKDEHLDTISETELDKEYKSSVEDLNLTPKKSEDLSNIKSGFSSHKLDSLLEEFFGELAHINLISPEIDEGDFDPEEEIRLVEKLLYDNSSPRPPKEFNSENSDAVIESLSPSSIPVEGTDSLMEEVDIFLAPDDSIPLGIKNGNYDLEGDILEELLKNDSLSLPENESFHFDHYYDPSSPHSPAKPLDDDGIYFDAKPDTGILIVKWWKIFLNFMFLSLEFYPPNPPFLFVQ</sequence>
<feature type="non-terminal residue" evidence="1">
    <location>
        <position position="1"/>
    </location>
</feature>
<evidence type="ECO:0000313" key="1">
    <source>
        <dbReference type="EMBL" id="GFB27341.1"/>
    </source>
</evidence>
<name>A0A699L6N7_TANCI</name>
<comment type="caution">
    <text evidence="1">The sequence shown here is derived from an EMBL/GenBank/DDBJ whole genome shotgun (WGS) entry which is preliminary data.</text>
</comment>
<gene>
    <name evidence="1" type="ORF">Tci_699312</name>
</gene>
<evidence type="ECO:0008006" key="2">
    <source>
        <dbReference type="Google" id="ProtNLM"/>
    </source>
</evidence>
<organism evidence="1">
    <name type="scientific">Tanacetum cinerariifolium</name>
    <name type="common">Dalmatian daisy</name>
    <name type="synonym">Chrysanthemum cinerariifolium</name>
    <dbReference type="NCBI Taxonomy" id="118510"/>
    <lineage>
        <taxon>Eukaryota</taxon>
        <taxon>Viridiplantae</taxon>
        <taxon>Streptophyta</taxon>
        <taxon>Embryophyta</taxon>
        <taxon>Tracheophyta</taxon>
        <taxon>Spermatophyta</taxon>
        <taxon>Magnoliopsida</taxon>
        <taxon>eudicotyledons</taxon>
        <taxon>Gunneridae</taxon>
        <taxon>Pentapetalae</taxon>
        <taxon>asterids</taxon>
        <taxon>campanulids</taxon>
        <taxon>Asterales</taxon>
        <taxon>Asteraceae</taxon>
        <taxon>Asteroideae</taxon>
        <taxon>Anthemideae</taxon>
        <taxon>Anthemidinae</taxon>
        <taxon>Tanacetum</taxon>
    </lineage>
</organism>
<dbReference type="AlphaFoldDB" id="A0A699L6N7"/>
<reference evidence="1" key="1">
    <citation type="journal article" date="2019" name="Sci. Rep.">
        <title>Draft genome of Tanacetum cinerariifolium, the natural source of mosquito coil.</title>
        <authorList>
            <person name="Yamashiro T."/>
            <person name="Shiraishi A."/>
            <person name="Satake H."/>
            <person name="Nakayama K."/>
        </authorList>
    </citation>
    <scope>NUCLEOTIDE SEQUENCE</scope>
</reference>
<protein>
    <recommendedName>
        <fullName evidence="2">Reverse transcriptase domain-containing protein</fullName>
    </recommendedName>
</protein>
<proteinExistence type="predicted"/>
<dbReference type="EMBL" id="BKCJ010590480">
    <property type="protein sequence ID" value="GFB27341.1"/>
    <property type="molecule type" value="Genomic_DNA"/>
</dbReference>